<feature type="domain" description="Aminotransferase class V" evidence="12">
    <location>
        <begin position="45"/>
        <end position="291"/>
    </location>
</feature>
<evidence type="ECO:0000256" key="5">
    <source>
        <dbReference type="ARBA" id="ARBA00022898"/>
    </source>
</evidence>
<dbReference type="RefSeq" id="WP_092868636.1">
    <property type="nucleotide sequence ID" value="NZ_FPCH01000003.1"/>
</dbReference>
<dbReference type="GO" id="GO:0050281">
    <property type="term" value="F:L-serine-glyoxylate transaminase activity"/>
    <property type="evidence" value="ECO:0007669"/>
    <property type="project" value="UniProtKB-EC"/>
</dbReference>
<proteinExistence type="inferred from homology"/>
<dbReference type="Proteomes" id="UP000199423">
    <property type="component" value="Unassembled WGS sequence"/>
</dbReference>
<evidence type="ECO:0000256" key="10">
    <source>
        <dbReference type="PIRSR" id="PIRSR000524-1"/>
    </source>
</evidence>
<dbReference type="InterPro" id="IPR015422">
    <property type="entry name" value="PyrdxlP-dep_Trfase_small"/>
</dbReference>
<protein>
    <recommendedName>
        <fullName evidence="8">Serine--glyoxylate aminotransferase</fullName>
        <ecNumber evidence="7">2.6.1.45</ecNumber>
    </recommendedName>
</protein>
<reference evidence="14" key="1">
    <citation type="submission" date="2016-10" db="EMBL/GenBank/DDBJ databases">
        <authorList>
            <person name="Varghese N."/>
            <person name="Submissions S."/>
        </authorList>
    </citation>
    <scope>NUCLEOTIDE SEQUENCE [LARGE SCALE GENOMIC DNA]</scope>
    <source>
        <strain evidence="14">DSM 1565</strain>
    </source>
</reference>
<dbReference type="FunFam" id="3.40.640.10:FF:000054">
    <property type="entry name" value="Serine--glyoxylate aminotransferase"/>
    <property type="match status" value="1"/>
</dbReference>
<comment type="catalytic activity">
    <reaction evidence="9">
        <text>glyoxylate + L-serine = 3-hydroxypyruvate + glycine</text>
        <dbReference type="Rhea" id="RHEA:19125"/>
        <dbReference type="ChEBI" id="CHEBI:17180"/>
        <dbReference type="ChEBI" id="CHEBI:33384"/>
        <dbReference type="ChEBI" id="CHEBI:36655"/>
        <dbReference type="ChEBI" id="CHEBI:57305"/>
        <dbReference type="EC" id="2.6.1.45"/>
    </reaction>
</comment>
<comment type="cofactor">
    <cofactor evidence="1 11">
        <name>pyridoxal 5'-phosphate</name>
        <dbReference type="ChEBI" id="CHEBI:597326"/>
    </cofactor>
</comment>
<name>A0A1I7NRR5_9HYPH</name>
<dbReference type="Gene3D" id="3.40.640.10">
    <property type="entry name" value="Type I PLP-dependent aspartate aminotransferase-like (Major domain)"/>
    <property type="match status" value="1"/>
</dbReference>
<dbReference type="GO" id="GO:0004760">
    <property type="term" value="F:L-serine-pyruvate transaminase activity"/>
    <property type="evidence" value="ECO:0007669"/>
    <property type="project" value="TreeGrafter"/>
</dbReference>
<dbReference type="GO" id="GO:0019265">
    <property type="term" value="P:glycine biosynthetic process, by transamination of glyoxylate"/>
    <property type="evidence" value="ECO:0007669"/>
    <property type="project" value="TreeGrafter"/>
</dbReference>
<keyword evidence="4 13" id="KW-0808">Transferase</keyword>
<dbReference type="InterPro" id="IPR024169">
    <property type="entry name" value="SP_NH2Trfase/AEP_transaminase"/>
</dbReference>
<dbReference type="SUPFAM" id="SSF53383">
    <property type="entry name" value="PLP-dependent transferases"/>
    <property type="match status" value="1"/>
</dbReference>
<dbReference type="OrthoDB" id="389074at2"/>
<evidence type="ECO:0000256" key="11">
    <source>
        <dbReference type="PIRSR" id="PIRSR000524-50"/>
    </source>
</evidence>
<dbReference type="GO" id="GO:0008453">
    <property type="term" value="F:alanine-glyoxylate transaminase activity"/>
    <property type="evidence" value="ECO:0007669"/>
    <property type="project" value="TreeGrafter"/>
</dbReference>
<comment type="pathway">
    <text evidence="6">One-carbon metabolism; formaldehyde assimilation via serine pathway.</text>
</comment>
<keyword evidence="5 11" id="KW-0663">Pyridoxal phosphate</keyword>
<keyword evidence="14" id="KW-1185">Reference proteome</keyword>
<evidence type="ECO:0000256" key="3">
    <source>
        <dbReference type="ARBA" id="ARBA00022576"/>
    </source>
</evidence>
<dbReference type="FunFam" id="3.90.1150.10:FF:000031">
    <property type="entry name" value="Serine--glyoxylate aminotransferase"/>
    <property type="match status" value="1"/>
</dbReference>
<dbReference type="PANTHER" id="PTHR21152">
    <property type="entry name" value="AMINOTRANSFERASE CLASS V"/>
    <property type="match status" value="1"/>
</dbReference>
<organism evidence="13 14">
    <name type="scientific">Hyphomicrobium facile</name>
    <dbReference type="NCBI Taxonomy" id="51670"/>
    <lineage>
        <taxon>Bacteria</taxon>
        <taxon>Pseudomonadati</taxon>
        <taxon>Pseudomonadota</taxon>
        <taxon>Alphaproteobacteria</taxon>
        <taxon>Hyphomicrobiales</taxon>
        <taxon>Hyphomicrobiaceae</taxon>
        <taxon>Hyphomicrobium</taxon>
    </lineage>
</organism>
<evidence type="ECO:0000256" key="9">
    <source>
        <dbReference type="ARBA" id="ARBA00093187"/>
    </source>
</evidence>
<sequence length="405" mass="43904">MTVTPHLFIPGPTNVPDAVRMAMNVPMEDMRSPEFPKFTLPVFEDLKKVFKMKDGRVFIFPSSGTGAWESAIENTLAVGDKVLMSRFGQFSLLWVDMAERMGLKVELCDEEWGTGVPLEKYADILAKDKNHEIKAVFATHNETATGVSSDIAGVRKALDAAKHPALLFVDGVSSVGSLDMRMGEWGVDCCVSGSQKGFMLPTGLGILAVSQKALDANKTQNGRMNRCFFSWEDMIKTNDLGYFPYTPATQLIRGLRASLDIIFAEGLDNVIARHHRLATGVRHAVDAWGLKLCAKEPKWHSDTVSAILVPEGFDSNAVVKTAYYRYNTSLGVGLNKVAGKVFRIGHLGALDEFMIGGVLFAVEMALKDSGINVKLGSGTGAAAEYFSKTATKSATAPTPKQAKAA</sequence>
<dbReference type="EMBL" id="FPCH01000003">
    <property type="protein sequence ID" value="SFV37343.1"/>
    <property type="molecule type" value="Genomic_DNA"/>
</dbReference>
<evidence type="ECO:0000256" key="1">
    <source>
        <dbReference type="ARBA" id="ARBA00001933"/>
    </source>
</evidence>
<dbReference type="CDD" id="cd06451">
    <property type="entry name" value="AGAT_like"/>
    <property type="match status" value="1"/>
</dbReference>
<dbReference type="Pfam" id="PF00266">
    <property type="entry name" value="Aminotran_5"/>
    <property type="match status" value="1"/>
</dbReference>
<dbReference type="InterPro" id="IPR000192">
    <property type="entry name" value="Aminotrans_V_dom"/>
</dbReference>
<evidence type="ECO:0000259" key="12">
    <source>
        <dbReference type="Pfam" id="PF00266"/>
    </source>
</evidence>
<keyword evidence="3 13" id="KW-0032">Aminotransferase</keyword>
<dbReference type="STRING" id="51670.SAMN04488557_3114"/>
<evidence type="ECO:0000313" key="13">
    <source>
        <dbReference type="EMBL" id="SFV37343.1"/>
    </source>
</evidence>
<dbReference type="InterPro" id="IPR015421">
    <property type="entry name" value="PyrdxlP-dep_Trfase_major"/>
</dbReference>
<evidence type="ECO:0000256" key="4">
    <source>
        <dbReference type="ARBA" id="ARBA00022679"/>
    </source>
</evidence>
<evidence type="ECO:0000256" key="2">
    <source>
        <dbReference type="ARBA" id="ARBA00009236"/>
    </source>
</evidence>
<dbReference type="EC" id="2.6.1.45" evidence="7"/>
<evidence type="ECO:0000256" key="8">
    <source>
        <dbReference type="ARBA" id="ARBA00070386"/>
    </source>
</evidence>
<feature type="modified residue" description="N6-(pyridoxal phosphate)lysine" evidence="11">
    <location>
        <position position="196"/>
    </location>
</feature>
<feature type="binding site" evidence="10">
    <location>
        <position position="343"/>
    </location>
    <ligand>
        <name>substrate</name>
    </ligand>
</feature>
<accession>A0A1I7NRR5</accession>
<evidence type="ECO:0000313" key="14">
    <source>
        <dbReference type="Proteomes" id="UP000199423"/>
    </source>
</evidence>
<gene>
    <name evidence="13" type="ORF">SAMN04488557_3114</name>
</gene>
<dbReference type="InterPro" id="IPR015424">
    <property type="entry name" value="PyrdxlP-dep_Trfase"/>
</dbReference>
<dbReference type="Gene3D" id="3.90.1150.10">
    <property type="entry name" value="Aspartate Aminotransferase, domain 1"/>
    <property type="match status" value="1"/>
</dbReference>
<comment type="similarity">
    <text evidence="2">Belongs to the class-V pyridoxal-phosphate-dependent aminotransferase family.</text>
</comment>
<evidence type="ECO:0000256" key="7">
    <source>
        <dbReference type="ARBA" id="ARBA00067024"/>
    </source>
</evidence>
<dbReference type="PIRSF" id="PIRSF000524">
    <property type="entry name" value="SPT"/>
    <property type="match status" value="1"/>
</dbReference>
<dbReference type="PANTHER" id="PTHR21152:SF24">
    <property type="entry name" value="ALANINE--GLYOXYLATE AMINOTRANSFERASE 1"/>
    <property type="match status" value="1"/>
</dbReference>
<dbReference type="AlphaFoldDB" id="A0A1I7NRR5"/>
<evidence type="ECO:0000256" key="6">
    <source>
        <dbReference type="ARBA" id="ARBA00060690"/>
    </source>
</evidence>